<dbReference type="SMART" id="SM00357">
    <property type="entry name" value="CSP"/>
    <property type="match status" value="1"/>
</dbReference>
<organism evidence="7 8">
    <name type="scientific">Willisornis vidua</name>
    <name type="common">Xingu scale-backed antbird</name>
    <dbReference type="NCBI Taxonomy" id="1566151"/>
    <lineage>
        <taxon>Eukaryota</taxon>
        <taxon>Metazoa</taxon>
        <taxon>Chordata</taxon>
        <taxon>Craniata</taxon>
        <taxon>Vertebrata</taxon>
        <taxon>Euteleostomi</taxon>
        <taxon>Archelosauria</taxon>
        <taxon>Archosauria</taxon>
        <taxon>Dinosauria</taxon>
        <taxon>Saurischia</taxon>
        <taxon>Theropoda</taxon>
        <taxon>Coelurosauria</taxon>
        <taxon>Aves</taxon>
        <taxon>Neognathae</taxon>
        <taxon>Neoaves</taxon>
        <taxon>Telluraves</taxon>
        <taxon>Australaves</taxon>
        <taxon>Passeriformes</taxon>
        <taxon>Thamnophilidae</taxon>
        <taxon>Willisornis</taxon>
    </lineage>
</organism>
<evidence type="ECO:0000256" key="2">
    <source>
        <dbReference type="ARBA" id="ARBA00022840"/>
    </source>
</evidence>
<keyword evidence="4" id="KW-0812">Transmembrane</keyword>
<evidence type="ECO:0000259" key="5">
    <source>
        <dbReference type="PROSITE" id="PS50011"/>
    </source>
</evidence>
<dbReference type="PROSITE" id="PS50011">
    <property type="entry name" value="PROTEIN_KINASE_DOM"/>
    <property type="match status" value="1"/>
</dbReference>
<feature type="compositionally biased region" description="Basic and acidic residues" evidence="3">
    <location>
        <begin position="220"/>
        <end position="229"/>
    </location>
</feature>
<evidence type="ECO:0000313" key="8">
    <source>
        <dbReference type="Proteomes" id="UP001145742"/>
    </source>
</evidence>
<evidence type="ECO:0000256" key="4">
    <source>
        <dbReference type="SAM" id="Phobius"/>
    </source>
</evidence>
<dbReference type="InterPro" id="IPR002059">
    <property type="entry name" value="CSP_DNA-bd"/>
</dbReference>
<protein>
    <recommendedName>
        <fullName evidence="9">STYK1 kinase</fullName>
    </recommendedName>
</protein>
<feature type="domain" description="CSD" evidence="6">
    <location>
        <begin position="73"/>
        <end position="142"/>
    </location>
</feature>
<feature type="domain" description="Protein kinase" evidence="5">
    <location>
        <begin position="411"/>
        <end position="690"/>
    </location>
</feature>
<dbReference type="PANTHER" id="PTHR24416">
    <property type="entry name" value="TYROSINE-PROTEIN KINASE RECEPTOR"/>
    <property type="match status" value="1"/>
</dbReference>
<evidence type="ECO:0000256" key="3">
    <source>
        <dbReference type="SAM" id="MobiDB-lite"/>
    </source>
</evidence>
<evidence type="ECO:0000256" key="1">
    <source>
        <dbReference type="ARBA" id="ARBA00022741"/>
    </source>
</evidence>
<reference evidence="7" key="1">
    <citation type="submission" date="2019-10" db="EMBL/GenBank/DDBJ databases">
        <authorList>
            <person name="Soares A.E.R."/>
            <person name="Aleixo A."/>
            <person name="Schneider P."/>
            <person name="Miyaki C.Y."/>
            <person name="Schneider M.P."/>
            <person name="Mello C."/>
            <person name="Vasconcelos A.T.R."/>
        </authorList>
    </citation>
    <scope>NUCLEOTIDE SEQUENCE</scope>
    <source>
        <tissue evidence="7">Muscle</tissue>
    </source>
</reference>
<feature type="region of interest" description="Disordered" evidence="3">
    <location>
        <begin position="1"/>
        <end position="39"/>
    </location>
</feature>
<dbReference type="Proteomes" id="UP001145742">
    <property type="component" value="Unassembled WGS sequence"/>
</dbReference>
<dbReference type="PRINTS" id="PR00050">
    <property type="entry name" value="COLDSHOCK"/>
</dbReference>
<proteinExistence type="predicted"/>
<evidence type="ECO:0000313" key="7">
    <source>
        <dbReference type="EMBL" id="KAJ7422501.1"/>
    </source>
</evidence>
<dbReference type="InterPro" id="IPR019844">
    <property type="entry name" value="CSD_CS"/>
</dbReference>
<dbReference type="PANTHER" id="PTHR24416:SF631">
    <property type="entry name" value="SERINE_THREONINE_TYROSINE KINASE 1"/>
    <property type="match status" value="1"/>
</dbReference>
<dbReference type="InterPro" id="IPR008266">
    <property type="entry name" value="Tyr_kinase_AS"/>
</dbReference>
<keyword evidence="2" id="KW-0067">ATP-binding</keyword>
<evidence type="ECO:0000259" key="6">
    <source>
        <dbReference type="PROSITE" id="PS51857"/>
    </source>
</evidence>
<feature type="region of interest" description="Disordered" evidence="3">
    <location>
        <begin position="163"/>
        <end position="241"/>
    </location>
</feature>
<dbReference type="Gene3D" id="3.30.200.20">
    <property type="entry name" value="Phosphorylase Kinase, domain 1"/>
    <property type="match status" value="1"/>
</dbReference>
<name>A0ABQ9DKY3_9PASS</name>
<dbReference type="PROSITE" id="PS00352">
    <property type="entry name" value="CSD_1"/>
    <property type="match status" value="1"/>
</dbReference>
<dbReference type="InterPro" id="IPR000719">
    <property type="entry name" value="Prot_kinase_dom"/>
</dbReference>
<accession>A0ABQ9DKY3</accession>
<dbReference type="PROSITE" id="PS00109">
    <property type="entry name" value="PROTEIN_KINASE_TYR"/>
    <property type="match status" value="1"/>
</dbReference>
<dbReference type="SUPFAM" id="SSF50249">
    <property type="entry name" value="Nucleic acid-binding proteins"/>
    <property type="match status" value="1"/>
</dbReference>
<dbReference type="PRINTS" id="PR00109">
    <property type="entry name" value="TYRKINASE"/>
</dbReference>
<dbReference type="Gene3D" id="1.10.510.10">
    <property type="entry name" value="Transferase(Phosphotransferase) domain 1"/>
    <property type="match status" value="1"/>
</dbReference>
<keyword evidence="1" id="KW-0547">Nucleotide-binding</keyword>
<dbReference type="Pfam" id="PF00313">
    <property type="entry name" value="CSD"/>
    <property type="match status" value="1"/>
</dbReference>
<comment type="caution">
    <text evidence="7">The sequence shown here is derived from an EMBL/GenBank/DDBJ whole genome shotgun (WGS) entry which is preliminary data.</text>
</comment>
<dbReference type="SUPFAM" id="SSF56112">
    <property type="entry name" value="Protein kinase-like (PK-like)"/>
    <property type="match status" value="1"/>
</dbReference>
<sequence>MSEAAEPSAAGAATTSTTTTTSSSSAPSAAGADAAQSAASAAAVPVPGGEAAPGAAATATTAPETEKKVLATKVLGTVKWFNVRNGYGFINRNDTKEDVFVHQTAIKKNNPRKYLRSVGDGETVEFDVVEGEKGAEAANVTGPDGVPVEGSRYAADRRRYRRGYFGRRRGPPRSGAEGEIKDGVTEGGQLQQVHRNPTSYRARYRRGPPRPRPAPATGEAENKENHHEATAMGQQPLRRSYRRPYNYRRRPRPAAAQAQEGKEIICSGSYPSQGLIIGLEKPKEGRCWRAPCLELNMAGDVKRFTRMLLECSSNDKLCVVREHQTEVIVVPVLLVGFFVIVLTVILWLHCRGMRAKQEQPPPSQVKKKNHQDSYSAENSYIQLREASVESLLQSASLTLKELQIPREKLLPGTWQLLRHGGHGSIYRAHLETGNSGKTRTVVLKALQGLASPQEVKDFLGRIKFHQNLGHHENLVKLVGCCVDQLPLYMVMEDVSLGDLLTFLWTCRKDKLAVNGTPCDLTERQVYDIGQQVAAALAYLEEKQLSHGDVAARNVLLQPNLMAKLCGLGLAYETHTRGATSVTRGVPVKWQAPERLLKKPPSIKADIWSFGILLYEMITLGAPPYPEVPPCAILSYLQRQNIMKQPSSCQQAMYSIMRSCWQWDAAHRPSPAQLIWSLKAAVKSSNGHRVLQVPEPVVPELYADVAGVDVHSLVREYTIL</sequence>
<dbReference type="Gene3D" id="2.40.50.140">
    <property type="entry name" value="Nucleic acid-binding proteins"/>
    <property type="match status" value="1"/>
</dbReference>
<dbReference type="InterPro" id="IPR050122">
    <property type="entry name" value="RTK"/>
</dbReference>
<dbReference type="PROSITE" id="PS51857">
    <property type="entry name" value="CSD_2"/>
    <property type="match status" value="1"/>
</dbReference>
<dbReference type="CDD" id="cd04458">
    <property type="entry name" value="CSP_CDS"/>
    <property type="match status" value="1"/>
</dbReference>
<gene>
    <name evidence="7" type="ORF">WISP_37660</name>
</gene>
<dbReference type="EMBL" id="WHWB01033009">
    <property type="protein sequence ID" value="KAJ7422501.1"/>
    <property type="molecule type" value="Genomic_DNA"/>
</dbReference>
<dbReference type="Pfam" id="PF07714">
    <property type="entry name" value="PK_Tyr_Ser-Thr"/>
    <property type="match status" value="1"/>
</dbReference>
<dbReference type="InterPro" id="IPR011129">
    <property type="entry name" value="CSD"/>
</dbReference>
<dbReference type="InterPro" id="IPR001245">
    <property type="entry name" value="Ser-Thr/Tyr_kinase_cat_dom"/>
</dbReference>
<keyword evidence="4" id="KW-1133">Transmembrane helix</keyword>
<keyword evidence="8" id="KW-1185">Reference proteome</keyword>
<feature type="transmembrane region" description="Helical" evidence="4">
    <location>
        <begin position="328"/>
        <end position="348"/>
    </location>
</feature>
<dbReference type="InterPro" id="IPR012340">
    <property type="entry name" value="NA-bd_OB-fold"/>
</dbReference>
<keyword evidence="4" id="KW-0472">Membrane</keyword>
<dbReference type="InterPro" id="IPR011009">
    <property type="entry name" value="Kinase-like_dom_sf"/>
</dbReference>
<feature type="compositionally biased region" description="Polar residues" evidence="3">
    <location>
        <begin position="188"/>
        <end position="199"/>
    </location>
</feature>
<evidence type="ECO:0008006" key="9">
    <source>
        <dbReference type="Google" id="ProtNLM"/>
    </source>
</evidence>